<gene>
    <name evidence="1" type="ORF">MANES_13G111700v8</name>
</gene>
<dbReference type="EMBL" id="CM004399">
    <property type="protein sequence ID" value="OAY33626.1"/>
    <property type="molecule type" value="Genomic_DNA"/>
</dbReference>
<reference evidence="2" key="1">
    <citation type="journal article" date="2016" name="Nat. Biotechnol.">
        <title>Sequencing wild and cultivated cassava and related species reveals extensive interspecific hybridization and genetic diversity.</title>
        <authorList>
            <person name="Bredeson J.V."/>
            <person name="Lyons J.B."/>
            <person name="Prochnik S.E."/>
            <person name="Wu G.A."/>
            <person name="Ha C.M."/>
            <person name="Edsinger-Gonzales E."/>
            <person name="Grimwood J."/>
            <person name="Schmutz J."/>
            <person name="Rabbi I.Y."/>
            <person name="Egesi C."/>
            <person name="Nauluvula P."/>
            <person name="Lebot V."/>
            <person name="Ndunguru J."/>
            <person name="Mkamilo G."/>
            <person name="Bart R.S."/>
            <person name="Setter T.L."/>
            <person name="Gleadow R.M."/>
            <person name="Kulakow P."/>
            <person name="Ferguson M.E."/>
            <person name="Rounsley S."/>
            <person name="Rokhsar D.S."/>
        </authorList>
    </citation>
    <scope>NUCLEOTIDE SEQUENCE [LARGE SCALE GENOMIC DNA]</scope>
    <source>
        <strain evidence="2">cv. AM560-2</strain>
    </source>
</reference>
<keyword evidence="2" id="KW-1185">Reference proteome</keyword>
<comment type="caution">
    <text evidence="1">The sequence shown here is derived from an EMBL/GenBank/DDBJ whole genome shotgun (WGS) entry which is preliminary data.</text>
</comment>
<name>A0A2C9UQU5_MANES</name>
<dbReference type="Gramene" id="Manes.13G111700.1.v8.1">
    <property type="protein sequence ID" value="Manes.13G111700.1.v8.1.CDS"/>
    <property type="gene ID" value="Manes.13G111700.v8.1"/>
</dbReference>
<dbReference type="AlphaFoldDB" id="A0A2C9UQU5"/>
<evidence type="ECO:0000313" key="2">
    <source>
        <dbReference type="Proteomes" id="UP000091857"/>
    </source>
</evidence>
<proteinExistence type="predicted"/>
<accession>A0A2C9UQU5</accession>
<organism evidence="1 2">
    <name type="scientific">Manihot esculenta</name>
    <name type="common">Cassava</name>
    <name type="synonym">Jatropha manihot</name>
    <dbReference type="NCBI Taxonomy" id="3983"/>
    <lineage>
        <taxon>Eukaryota</taxon>
        <taxon>Viridiplantae</taxon>
        <taxon>Streptophyta</taxon>
        <taxon>Embryophyta</taxon>
        <taxon>Tracheophyta</taxon>
        <taxon>Spermatophyta</taxon>
        <taxon>Magnoliopsida</taxon>
        <taxon>eudicotyledons</taxon>
        <taxon>Gunneridae</taxon>
        <taxon>Pentapetalae</taxon>
        <taxon>rosids</taxon>
        <taxon>fabids</taxon>
        <taxon>Malpighiales</taxon>
        <taxon>Euphorbiaceae</taxon>
        <taxon>Crotonoideae</taxon>
        <taxon>Manihoteae</taxon>
        <taxon>Manihot</taxon>
    </lineage>
</organism>
<protein>
    <submittedName>
        <fullName evidence="1">Uncharacterized protein</fullName>
    </submittedName>
</protein>
<sequence>MTRLGHDKAIQAQELQDQTDTVEKAFHSIPLICFGWFVFTIKCISQKLYLVLIKTQRLSSPKSAFPLSCVSHAPTHTLCSRV</sequence>
<dbReference type="Proteomes" id="UP000091857">
    <property type="component" value="Chromosome 13"/>
</dbReference>
<evidence type="ECO:0000313" key="1">
    <source>
        <dbReference type="EMBL" id="OAY33626.1"/>
    </source>
</evidence>